<evidence type="ECO:0000313" key="2">
    <source>
        <dbReference type="Proteomes" id="UP000234345"/>
    </source>
</evidence>
<dbReference type="RefSeq" id="WP_042599201.1">
    <property type="nucleotide sequence ID" value="NZ_OCZC01000058.1"/>
</dbReference>
<dbReference type="EMBL" id="OCZC01000058">
    <property type="protein sequence ID" value="SOO23950.1"/>
    <property type="molecule type" value="Genomic_DNA"/>
</dbReference>
<reference evidence="1 2" key="1">
    <citation type="submission" date="2017-10" db="EMBL/GenBank/DDBJ databases">
        <authorList>
            <person name="Regsiter A."/>
            <person name="William W."/>
        </authorList>
    </citation>
    <scope>NUCLEOTIDE SEQUENCE [LARGE SCALE GENOMIC DNA]</scope>
    <source>
        <strain evidence="1 2">CFBP6991</strain>
    </source>
</reference>
<sequence length="78" mass="8740">MNTKNRIKKERIYATRVNGQLIAYTRHHTARSAQALVLQEKVETEEASIDDLMRIGAEGIEVGGLVPDVDPNQQQLPI</sequence>
<name>A0A7Z7J0M3_XANCH</name>
<dbReference type="Proteomes" id="UP000234345">
    <property type="component" value="Unassembled WGS sequence"/>
</dbReference>
<protein>
    <submittedName>
        <fullName evidence="1">Uncharacterized protein</fullName>
    </submittedName>
</protein>
<dbReference type="AlphaFoldDB" id="A0A7Z7J0M3"/>
<gene>
    <name evidence="1" type="ORF">XFF6991_310120</name>
</gene>
<accession>A0A7Z7J0M3</accession>
<evidence type="ECO:0000313" key="1">
    <source>
        <dbReference type="EMBL" id="SOO23950.1"/>
    </source>
</evidence>
<organism evidence="1 2">
    <name type="scientific">Xanthomonas campestris pv. phaseoli</name>
    <dbReference type="NCBI Taxonomy" id="317013"/>
    <lineage>
        <taxon>Bacteria</taxon>
        <taxon>Pseudomonadati</taxon>
        <taxon>Pseudomonadota</taxon>
        <taxon>Gammaproteobacteria</taxon>
        <taxon>Lysobacterales</taxon>
        <taxon>Lysobacteraceae</taxon>
        <taxon>Xanthomonas</taxon>
    </lineage>
</organism>
<comment type="caution">
    <text evidence="1">The sequence shown here is derived from an EMBL/GenBank/DDBJ whole genome shotgun (WGS) entry which is preliminary data.</text>
</comment>
<proteinExistence type="predicted"/>